<dbReference type="EMBL" id="LAZR01001425">
    <property type="protein sequence ID" value="KKN44846.1"/>
    <property type="molecule type" value="Genomic_DNA"/>
</dbReference>
<accession>A0A0F9T798</accession>
<name>A0A0F9T798_9ZZZZ</name>
<sequence length="69" mass="8230">MIGEFKWKRLGIPSSKWRRENLMRLSELTYPNHQESYNDRIVRDPEESDLVLSDANTMLGVYRTNENTK</sequence>
<dbReference type="AlphaFoldDB" id="A0A0F9T798"/>
<reference evidence="1" key="1">
    <citation type="journal article" date="2015" name="Nature">
        <title>Complex archaea that bridge the gap between prokaryotes and eukaryotes.</title>
        <authorList>
            <person name="Spang A."/>
            <person name="Saw J.H."/>
            <person name="Jorgensen S.L."/>
            <person name="Zaremba-Niedzwiedzka K."/>
            <person name="Martijn J."/>
            <person name="Lind A.E."/>
            <person name="van Eijk R."/>
            <person name="Schleper C."/>
            <person name="Guy L."/>
            <person name="Ettema T.J."/>
        </authorList>
    </citation>
    <scope>NUCLEOTIDE SEQUENCE</scope>
</reference>
<protein>
    <submittedName>
        <fullName evidence="1">Uncharacterized protein</fullName>
    </submittedName>
</protein>
<organism evidence="1">
    <name type="scientific">marine sediment metagenome</name>
    <dbReference type="NCBI Taxonomy" id="412755"/>
    <lineage>
        <taxon>unclassified sequences</taxon>
        <taxon>metagenomes</taxon>
        <taxon>ecological metagenomes</taxon>
    </lineage>
</organism>
<evidence type="ECO:0000313" key="1">
    <source>
        <dbReference type="EMBL" id="KKN44846.1"/>
    </source>
</evidence>
<proteinExistence type="predicted"/>
<gene>
    <name evidence="1" type="ORF">LCGC14_0689020</name>
</gene>
<comment type="caution">
    <text evidence="1">The sequence shown here is derived from an EMBL/GenBank/DDBJ whole genome shotgun (WGS) entry which is preliminary data.</text>
</comment>